<comment type="caution">
    <text evidence="2">The sequence shown here is derived from an EMBL/GenBank/DDBJ whole genome shotgun (WGS) entry which is preliminary data.</text>
</comment>
<dbReference type="Proteomes" id="UP000037035">
    <property type="component" value="Unassembled WGS sequence"/>
</dbReference>
<sequence>MSELDPSSIKLVTEKLDVDNFSAWRWGIITALGYKNLDDYILEEHTAEMKNSADYRQKKKQVTNFIRMHLSHSNLERFVPDISTYDPKDLWDRIVSYFAAKTVENSANALDRLFDTQFLEGDMSKSVNDFRVAFRRVVEVSAKFDKKSLEAVAVIFALKHLPVSFGVFRQLQFANFKDDNIEFDNFLRDLELEIRRQTENQLQLASSAKALAITQSQSTAPAIKKRNKQKQIAFHRNAIERVTARSQPRASLTVNAVSHNSIILDSGASGNFLKDKAYFHSISSTSSSVFGADGGAIKILGFGPATLPTALGPLHLTLAYYAPDISNSLVSLTHFLRRGYSVIPIENGERYECRKGASVIFNGPTNENLLLIDMNPLQAYSTKLQQPLDIHRAMGHPSLAYLKRAYPDLKVTELPCEDCDRAKMHRQPFGGTFRTFSAPMDCIHMDLCGPITPALRGGNLYFLKIIDGFTN</sequence>
<gene>
    <name evidence="2" type="ORF">VP01_2954g5</name>
</gene>
<dbReference type="Pfam" id="PF14223">
    <property type="entry name" value="Retrotran_gag_2"/>
    <property type="match status" value="1"/>
</dbReference>
<keyword evidence="3" id="KW-1185">Reference proteome</keyword>
<dbReference type="Pfam" id="PF22936">
    <property type="entry name" value="Pol_BBD"/>
    <property type="match status" value="1"/>
</dbReference>
<protein>
    <recommendedName>
        <fullName evidence="1">Retrovirus-related Pol polyprotein from transposon TNT 1-94-like beta-barrel domain-containing protein</fullName>
    </recommendedName>
</protein>
<proteinExistence type="predicted"/>
<reference evidence="2 3" key="1">
    <citation type="submission" date="2015-08" db="EMBL/GenBank/DDBJ databases">
        <title>Next Generation Sequencing and Analysis of the Genome of Puccinia sorghi L Schw, the Causal Agent of Maize Common Rust.</title>
        <authorList>
            <person name="Rochi L."/>
            <person name="Burguener G."/>
            <person name="Darino M."/>
            <person name="Turjanski A."/>
            <person name="Kreff E."/>
            <person name="Dieguez M.J."/>
            <person name="Sacco F."/>
        </authorList>
    </citation>
    <scope>NUCLEOTIDE SEQUENCE [LARGE SCALE GENOMIC DNA]</scope>
    <source>
        <strain evidence="2 3">RO10H11247</strain>
    </source>
</reference>
<evidence type="ECO:0000259" key="1">
    <source>
        <dbReference type="Pfam" id="PF22936"/>
    </source>
</evidence>
<accession>A0A0L6V0W5</accession>
<dbReference type="VEuPathDB" id="FungiDB:VP01_2954g5"/>
<evidence type="ECO:0000313" key="3">
    <source>
        <dbReference type="Proteomes" id="UP000037035"/>
    </source>
</evidence>
<organism evidence="2 3">
    <name type="scientific">Puccinia sorghi</name>
    <dbReference type="NCBI Taxonomy" id="27349"/>
    <lineage>
        <taxon>Eukaryota</taxon>
        <taxon>Fungi</taxon>
        <taxon>Dikarya</taxon>
        <taxon>Basidiomycota</taxon>
        <taxon>Pucciniomycotina</taxon>
        <taxon>Pucciniomycetes</taxon>
        <taxon>Pucciniales</taxon>
        <taxon>Pucciniaceae</taxon>
        <taxon>Puccinia</taxon>
    </lineage>
</organism>
<dbReference type="EMBL" id="LAVV01007895">
    <property type="protein sequence ID" value="KNZ54418.1"/>
    <property type="molecule type" value="Genomic_DNA"/>
</dbReference>
<dbReference type="InterPro" id="IPR054722">
    <property type="entry name" value="PolX-like_BBD"/>
</dbReference>
<feature type="domain" description="Retrovirus-related Pol polyprotein from transposon TNT 1-94-like beta-barrel" evidence="1">
    <location>
        <begin position="263"/>
        <end position="340"/>
    </location>
</feature>
<name>A0A0L6V0W5_9BASI</name>
<dbReference type="OrthoDB" id="7691805at2759"/>
<evidence type="ECO:0000313" key="2">
    <source>
        <dbReference type="EMBL" id="KNZ54418.1"/>
    </source>
</evidence>
<dbReference type="AlphaFoldDB" id="A0A0L6V0W5"/>